<reference evidence="5 6" key="1">
    <citation type="submission" date="2016-10" db="EMBL/GenBank/DDBJ databases">
        <authorList>
            <person name="de Groot N.N."/>
        </authorList>
    </citation>
    <scope>NUCLEOTIDE SEQUENCE [LARGE SCALE GENOMIC DNA]</scope>
    <source>
        <strain evidence="5 6">CGMCC 1.6134</strain>
    </source>
</reference>
<dbReference type="Gene3D" id="1.10.10.10">
    <property type="entry name" value="Winged helix-like DNA-binding domain superfamily/Winged helix DNA-binding domain"/>
    <property type="match status" value="1"/>
</dbReference>
<dbReference type="InterPro" id="IPR036390">
    <property type="entry name" value="WH_DNA-bd_sf"/>
</dbReference>
<gene>
    <name evidence="5" type="ORF">SAMN04488054_102114</name>
</gene>
<evidence type="ECO:0000256" key="2">
    <source>
        <dbReference type="ARBA" id="ARBA00023125"/>
    </source>
</evidence>
<dbReference type="SUPFAM" id="SSF46785">
    <property type="entry name" value="Winged helix' DNA-binding domain"/>
    <property type="match status" value="1"/>
</dbReference>
<proteinExistence type="predicted"/>
<dbReference type="PANTHER" id="PTHR33154:SF18">
    <property type="entry name" value="ARSENICAL RESISTANCE OPERON REPRESSOR"/>
    <property type="match status" value="1"/>
</dbReference>
<dbReference type="SMART" id="SM00418">
    <property type="entry name" value="HTH_ARSR"/>
    <property type="match status" value="1"/>
</dbReference>
<accession>A0A1I4IMB8</accession>
<dbReference type="GO" id="GO:0003700">
    <property type="term" value="F:DNA-binding transcription factor activity"/>
    <property type="evidence" value="ECO:0007669"/>
    <property type="project" value="InterPro"/>
</dbReference>
<dbReference type="InterPro" id="IPR036388">
    <property type="entry name" value="WH-like_DNA-bd_sf"/>
</dbReference>
<sequence length="112" mass="13365">MAYRKPIPIKELKMLRLSRELQKIDFLSSIFHHFTQPVRLRILYALTIEKELNVTETAGLIQSSAATASHHLRRMHEANILQIRKEGRENHYQIKNNNIERLVHEIIEWEQE</sequence>
<keyword evidence="6" id="KW-1185">Reference proteome</keyword>
<organism evidence="5 6">
    <name type="scientific">Salibacterium qingdaonense</name>
    <dbReference type="NCBI Taxonomy" id="266892"/>
    <lineage>
        <taxon>Bacteria</taxon>
        <taxon>Bacillati</taxon>
        <taxon>Bacillota</taxon>
        <taxon>Bacilli</taxon>
        <taxon>Bacillales</taxon>
        <taxon>Bacillaceae</taxon>
    </lineage>
</organism>
<dbReference type="Pfam" id="PF01022">
    <property type="entry name" value="HTH_5"/>
    <property type="match status" value="1"/>
</dbReference>
<name>A0A1I4IMB8_9BACI</name>
<dbReference type="PANTHER" id="PTHR33154">
    <property type="entry name" value="TRANSCRIPTIONAL REGULATOR, ARSR FAMILY"/>
    <property type="match status" value="1"/>
</dbReference>
<protein>
    <submittedName>
        <fullName evidence="5">Transcriptional regulator, ArsR family</fullName>
    </submittedName>
</protein>
<feature type="domain" description="HTH arsR-type" evidence="4">
    <location>
        <begin position="19"/>
        <end position="112"/>
    </location>
</feature>
<dbReference type="AlphaFoldDB" id="A0A1I4IMB8"/>
<dbReference type="NCBIfam" id="NF033788">
    <property type="entry name" value="HTH_metalloreg"/>
    <property type="match status" value="1"/>
</dbReference>
<dbReference type="GO" id="GO:0003677">
    <property type="term" value="F:DNA binding"/>
    <property type="evidence" value="ECO:0007669"/>
    <property type="project" value="UniProtKB-KW"/>
</dbReference>
<dbReference type="PRINTS" id="PR00778">
    <property type="entry name" value="HTHARSR"/>
</dbReference>
<keyword evidence="2" id="KW-0238">DNA-binding</keyword>
<evidence type="ECO:0000259" key="4">
    <source>
        <dbReference type="PROSITE" id="PS50987"/>
    </source>
</evidence>
<evidence type="ECO:0000256" key="1">
    <source>
        <dbReference type="ARBA" id="ARBA00023015"/>
    </source>
</evidence>
<dbReference type="OrthoDB" id="9794330at2"/>
<dbReference type="InterPro" id="IPR001845">
    <property type="entry name" value="HTH_ArsR_DNA-bd_dom"/>
</dbReference>
<dbReference type="InterPro" id="IPR011991">
    <property type="entry name" value="ArsR-like_HTH"/>
</dbReference>
<dbReference type="PROSITE" id="PS50987">
    <property type="entry name" value="HTH_ARSR_2"/>
    <property type="match status" value="1"/>
</dbReference>
<dbReference type="STRING" id="266892.SAMN04488054_102114"/>
<keyword evidence="1" id="KW-0805">Transcription regulation</keyword>
<dbReference type="EMBL" id="FOTY01000002">
    <property type="protein sequence ID" value="SFL55207.1"/>
    <property type="molecule type" value="Genomic_DNA"/>
</dbReference>
<evidence type="ECO:0000313" key="6">
    <source>
        <dbReference type="Proteomes" id="UP000199668"/>
    </source>
</evidence>
<dbReference type="InterPro" id="IPR051081">
    <property type="entry name" value="HTH_MetalResp_TranReg"/>
</dbReference>
<dbReference type="Proteomes" id="UP000199668">
    <property type="component" value="Unassembled WGS sequence"/>
</dbReference>
<evidence type="ECO:0000256" key="3">
    <source>
        <dbReference type="ARBA" id="ARBA00023163"/>
    </source>
</evidence>
<evidence type="ECO:0000313" key="5">
    <source>
        <dbReference type="EMBL" id="SFL55207.1"/>
    </source>
</evidence>
<dbReference type="CDD" id="cd00090">
    <property type="entry name" value="HTH_ARSR"/>
    <property type="match status" value="1"/>
</dbReference>
<dbReference type="RefSeq" id="WP_090925391.1">
    <property type="nucleotide sequence ID" value="NZ_FOTY01000002.1"/>
</dbReference>
<keyword evidence="3" id="KW-0804">Transcription</keyword>